<keyword evidence="6" id="KW-1185">Reference proteome</keyword>
<dbReference type="GeneID" id="108860604"/>
<name>A0A6J0NYX5_RAPSA</name>
<dbReference type="KEGG" id="rsz:108860604"/>
<dbReference type="RefSeq" id="XP_018489972.2">
    <property type="nucleotide sequence ID" value="XM_018634470.2"/>
</dbReference>
<dbReference type="GO" id="GO:0015031">
    <property type="term" value="P:protein transport"/>
    <property type="evidence" value="ECO:0007669"/>
    <property type="project" value="UniProtKB-KW"/>
</dbReference>
<evidence type="ECO:0000256" key="3">
    <source>
        <dbReference type="RuleBase" id="RU365026"/>
    </source>
</evidence>
<protein>
    <recommendedName>
        <fullName evidence="3">Exocyst subunit Exo70 family protein</fullName>
    </recommendedName>
</protein>
<accession>A0A6J0NYX5</accession>
<dbReference type="PANTHER" id="PTHR12542:SF150">
    <property type="entry name" value="EXOCYST SUBUNIT EXO70 FAMILY PROTEIN"/>
    <property type="match status" value="1"/>
</dbReference>
<organism evidence="6 7">
    <name type="scientific">Raphanus sativus</name>
    <name type="common">Radish</name>
    <name type="synonym">Raphanus raphanistrum var. sativus</name>
    <dbReference type="NCBI Taxonomy" id="3726"/>
    <lineage>
        <taxon>Eukaryota</taxon>
        <taxon>Viridiplantae</taxon>
        <taxon>Streptophyta</taxon>
        <taxon>Embryophyta</taxon>
        <taxon>Tracheophyta</taxon>
        <taxon>Spermatophyta</taxon>
        <taxon>Magnoliopsida</taxon>
        <taxon>eudicotyledons</taxon>
        <taxon>Gunneridae</taxon>
        <taxon>Pentapetalae</taxon>
        <taxon>rosids</taxon>
        <taxon>malvids</taxon>
        <taxon>Brassicales</taxon>
        <taxon>Brassicaceae</taxon>
        <taxon>Brassiceae</taxon>
        <taxon>Raphanus</taxon>
    </lineage>
</organism>
<dbReference type="Pfam" id="PF03081">
    <property type="entry name" value="Exo70_C"/>
    <property type="match status" value="1"/>
</dbReference>
<dbReference type="SUPFAM" id="SSF74788">
    <property type="entry name" value="Cullin repeat-like"/>
    <property type="match status" value="1"/>
</dbReference>
<dbReference type="OrthoDB" id="1922221at2759"/>
<dbReference type="PANTHER" id="PTHR12542">
    <property type="entry name" value="EXOCYST COMPLEX PROTEIN EXO70"/>
    <property type="match status" value="1"/>
</dbReference>
<dbReference type="GO" id="GO:0006887">
    <property type="term" value="P:exocytosis"/>
    <property type="evidence" value="ECO:0007669"/>
    <property type="project" value="UniProtKB-KW"/>
</dbReference>
<dbReference type="Pfam" id="PF20669">
    <property type="entry name" value="Exo70_N"/>
    <property type="match status" value="1"/>
</dbReference>
<dbReference type="AlphaFoldDB" id="A0A6J0NYX5"/>
<evidence type="ECO:0000313" key="7">
    <source>
        <dbReference type="RefSeq" id="XP_018489972.2"/>
    </source>
</evidence>
<evidence type="ECO:0000313" key="6">
    <source>
        <dbReference type="Proteomes" id="UP000504610"/>
    </source>
</evidence>
<dbReference type="GO" id="GO:0005546">
    <property type="term" value="F:phosphatidylinositol-4,5-bisphosphate binding"/>
    <property type="evidence" value="ECO:0007669"/>
    <property type="project" value="InterPro"/>
</dbReference>
<comment type="similarity">
    <text evidence="1 3">Belongs to the EXO70 family.</text>
</comment>
<feature type="region of interest" description="Disordered" evidence="4">
    <location>
        <begin position="606"/>
        <end position="625"/>
    </location>
</feature>
<gene>
    <name evidence="7" type="primary">LOC108860604</name>
</gene>
<evidence type="ECO:0000256" key="4">
    <source>
        <dbReference type="SAM" id="MobiDB-lite"/>
    </source>
</evidence>
<feature type="domain" description="Exocyst complex subunit Exo70 C-terminal" evidence="5">
    <location>
        <begin position="232"/>
        <end position="599"/>
    </location>
</feature>
<sequence>MRNLCCVAKTSSDRQPPLTLTPSQSLELAAVYRIIESAADVIERWNTETSTNVKITSMFYENKEEAMLFIHRVKDLQKTMDLLASQDANSERLVRAQRLMEIAMKRLQKEFYQILSMNRAYLDPESVSTRSSLTSERSSSYLDFPEDEDSSHTAGVDSIVEVEEASSNVMMDLRSIAECMIVSGYAKECISIYKSIRKSIVDEGVYRLEVEKTSKAKAKRMSWEEMELKIRSWLEAVRVSMETLFKGEKILCDHVFEASDSVRESCFSEISREGAILLFSFPETVAFRASKNKNPPPEIIFRLLDMYTSVAGNWRAIESIFSFESTSVVRSQALKSLVSLSESIRSLLLDFESRIHKDSSKVVVHGGGVHPLTLSVVDHISLLADYSDVLVDILAGSPPPDRSLIPESYLNVSDSSDDSLATRFAWLILVLLCKIDRKANRYKDCSVQYLFLTNNLHHVVSRVRSSSNLKRLLGDVWVKKHVAKIKQFSDSYKRLAWGPVLATLPESRGMEMSAEEVKERFENFSEGFERAYGKQCACVVPDIELRDEIKLSIARKLVPVYREFYNTRRSVILAGEGGVRNLSSVVRFTPEDIENHLSDLFSGEGISGNSSVSSPSSCRSRQSTS</sequence>
<dbReference type="GO" id="GO:0000145">
    <property type="term" value="C:exocyst"/>
    <property type="evidence" value="ECO:0007669"/>
    <property type="project" value="InterPro"/>
</dbReference>
<keyword evidence="3" id="KW-0268">Exocytosis</keyword>
<dbReference type="InterPro" id="IPR004140">
    <property type="entry name" value="Exo70"/>
</dbReference>
<dbReference type="Proteomes" id="UP000504610">
    <property type="component" value="Chromosome 5"/>
</dbReference>
<dbReference type="Gene3D" id="1.20.1280.170">
    <property type="entry name" value="Exocyst complex component Exo70"/>
    <property type="match status" value="1"/>
</dbReference>
<reference evidence="7" key="2">
    <citation type="submission" date="2025-08" db="UniProtKB">
        <authorList>
            <consortium name="RefSeq"/>
        </authorList>
    </citation>
    <scope>IDENTIFICATION</scope>
    <source>
        <tissue evidence="7">Leaf</tissue>
    </source>
</reference>
<evidence type="ECO:0000256" key="2">
    <source>
        <dbReference type="ARBA" id="ARBA00022448"/>
    </source>
</evidence>
<proteinExistence type="inferred from homology"/>
<evidence type="ECO:0000256" key="1">
    <source>
        <dbReference type="ARBA" id="ARBA00006756"/>
    </source>
</evidence>
<dbReference type="InterPro" id="IPR016159">
    <property type="entry name" value="Cullin_repeat-like_dom_sf"/>
</dbReference>
<keyword evidence="3" id="KW-0653">Protein transport</keyword>
<dbReference type="InterPro" id="IPR046364">
    <property type="entry name" value="Exo70_C"/>
</dbReference>
<evidence type="ECO:0000259" key="5">
    <source>
        <dbReference type="Pfam" id="PF03081"/>
    </source>
</evidence>
<reference evidence="6" key="1">
    <citation type="journal article" date="2019" name="Database">
        <title>The radish genome database (RadishGD): an integrated information resource for radish genomics.</title>
        <authorList>
            <person name="Yu H.J."/>
            <person name="Baek S."/>
            <person name="Lee Y.J."/>
            <person name="Cho A."/>
            <person name="Mun J.H."/>
        </authorList>
    </citation>
    <scope>NUCLEOTIDE SEQUENCE [LARGE SCALE GENOMIC DNA]</scope>
    <source>
        <strain evidence="6">cv. WK10039</strain>
    </source>
</reference>
<keyword evidence="2 3" id="KW-0813">Transport</keyword>
<comment type="function">
    <text evidence="3">Component of the exocyst complex.</text>
</comment>